<dbReference type="Proteomes" id="UP001562425">
    <property type="component" value="Unassembled WGS sequence"/>
</dbReference>
<keyword evidence="10" id="KW-1185">Reference proteome</keyword>
<reference evidence="9 10" key="1">
    <citation type="submission" date="2024-05" db="EMBL/GenBank/DDBJ databases">
        <title>Culex pipiens pipiens assembly and annotation.</title>
        <authorList>
            <person name="Alout H."/>
            <person name="Durand T."/>
        </authorList>
    </citation>
    <scope>NUCLEOTIDE SEQUENCE [LARGE SCALE GENOMIC DNA]</scope>
    <source>
        <strain evidence="9">HA-2024</strain>
        <tissue evidence="9">Whole body</tissue>
    </source>
</reference>
<dbReference type="EMBL" id="JBEHCU010007325">
    <property type="protein sequence ID" value="KAL1395044.1"/>
    <property type="molecule type" value="Genomic_DNA"/>
</dbReference>
<evidence type="ECO:0000256" key="5">
    <source>
        <dbReference type="ARBA" id="ARBA00022989"/>
    </source>
</evidence>
<evidence type="ECO:0000256" key="2">
    <source>
        <dbReference type="ARBA" id="ARBA00005748"/>
    </source>
</evidence>
<protein>
    <submittedName>
        <fullName evidence="9">Uncharacterized protein</fullName>
    </submittedName>
</protein>
<comment type="similarity">
    <text evidence="2">Belongs to the NEMP family.</text>
</comment>
<keyword evidence="7" id="KW-0539">Nucleus</keyword>
<gene>
    <name evidence="9" type="ORF">pipiens_011527</name>
</gene>
<organism evidence="9 10">
    <name type="scientific">Culex pipiens pipiens</name>
    <name type="common">Northern house mosquito</name>
    <dbReference type="NCBI Taxonomy" id="38569"/>
    <lineage>
        <taxon>Eukaryota</taxon>
        <taxon>Metazoa</taxon>
        <taxon>Ecdysozoa</taxon>
        <taxon>Arthropoda</taxon>
        <taxon>Hexapoda</taxon>
        <taxon>Insecta</taxon>
        <taxon>Pterygota</taxon>
        <taxon>Neoptera</taxon>
        <taxon>Endopterygota</taxon>
        <taxon>Diptera</taxon>
        <taxon>Nematocera</taxon>
        <taxon>Culicoidea</taxon>
        <taxon>Culicidae</taxon>
        <taxon>Culicinae</taxon>
        <taxon>Culicini</taxon>
        <taxon>Culex</taxon>
        <taxon>Culex</taxon>
    </lineage>
</organism>
<feature type="transmembrane region" description="Helical" evidence="8">
    <location>
        <begin position="227"/>
        <end position="245"/>
    </location>
</feature>
<dbReference type="InterPro" id="IPR019358">
    <property type="entry name" value="NEMP_fam"/>
</dbReference>
<dbReference type="AlphaFoldDB" id="A0ABD1D6H3"/>
<keyword evidence="5 8" id="KW-1133">Transmembrane helix</keyword>
<dbReference type="PANTHER" id="PTHR13598">
    <property type="entry name" value="AT07567P-RELATED"/>
    <property type="match status" value="1"/>
</dbReference>
<keyword evidence="4" id="KW-0732">Signal</keyword>
<keyword evidence="3 8" id="KW-0812">Transmembrane</keyword>
<evidence type="ECO:0000256" key="8">
    <source>
        <dbReference type="SAM" id="Phobius"/>
    </source>
</evidence>
<evidence type="ECO:0000256" key="7">
    <source>
        <dbReference type="ARBA" id="ARBA00023242"/>
    </source>
</evidence>
<dbReference type="PANTHER" id="PTHR13598:SF1">
    <property type="entry name" value="AT07567P-RELATED"/>
    <property type="match status" value="1"/>
</dbReference>
<sequence>MEGGGGRKSSFSAELTKSIFRCAFWHQLLLPGTCPNCCAATQGVGVHYLEPGGVIADLPDPNRIFRPGLSTFCYRGKDKQLGRLFQTIILNFECDHDDFSQYEGGNPEEVRAHHETEQSLLSFNFLSNSRKKVIKLDPFNQSCIGVVSGEAYVIRFEPDPDRLLADYPACGEVYVFWYVLVTGFISFVVCYRMGPPKNQRSKDLIKWRLRLAAIGAIFFSSAYREATTGFCIALFICYYFPRILLTRVSSLYRRRFPPKRRLLTVEEFNDQGARKTIKALDELRDRPRMEAYR</sequence>
<dbReference type="GO" id="GO:0005637">
    <property type="term" value="C:nuclear inner membrane"/>
    <property type="evidence" value="ECO:0007669"/>
    <property type="project" value="UniProtKB-SubCell"/>
</dbReference>
<evidence type="ECO:0000256" key="1">
    <source>
        <dbReference type="ARBA" id="ARBA00004575"/>
    </source>
</evidence>
<evidence type="ECO:0000313" key="10">
    <source>
        <dbReference type="Proteomes" id="UP001562425"/>
    </source>
</evidence>
<evidence type="ECO:0000313" key="9">
    <source>
        <dbReference type="EMBL" id="KAL1395044.1"/>
    </source>
</evidence>
<evidence type="ECO:0000256" key="3">
    <source>
        <dbReference type="ARBA" id="ARBA00022692"/>
    </source>
</evidence>
<dbReference type="Pfam" id="PF10225">
    <property type="entry name" value="NEMP"/>
    <property type="match status" value="1"/>
</dbReference>
<accession>A0ABD1D6H3</accession>
<evidence type="ECO:0000256" key="4">
    <source>
        <dbReference type="ARBA" id="ARBA00022729"/>
    </source>
</evidence>
<proteinExistence type="inferred from homology"/>
<keyword evidence="6 8" id="KW-0472">Membrane</keyword>
<feature type="transmembrane region" description="Helical" evidence="8">
    <location>
        <begin position="174"/>
        <end position="193"/>
    </location>
</feature>
<evidence type="ECO:0000256" key="6">
    <source>
        <dbReference type="ARBA" id="ARBA00023136"/>
    </source>
</evidence>
<comment type="caution">
    <text evidence="9">The sequence shown here is derived from an EMBL/GenBank/DDBJ whole genome shotgun (WGS) entry which is preliminary data.</text>
</comment>
<name>A0ABD1D6H3_CULPP</name>
<comment type="subcellular location">
    <subcellularLocation>
        <location evidence="1">Nucleus inner membrane</location>
        <topology evidence="1">Multi-pass membrane protein</topology>
        <orientation evidence="1">Nucleoplasmic side</orientation>
    </subcellularLocation>
</comment>